<keyword evidence="2" id="KW-0808">Transferase</keyword>
<keyword evidence="3" id="KW-1185">Reference proteome</keyword>
<dbReference type="RefSeq" id="WP_068608998.1">
    <property type="nucleotide sequence ID" value="NZ_CP011388.1"/>
</dbReference>
<keyword evidence="2" id="KW-0489">Methyltransferase</keyword>
<dbReference type="PANTHER" id="PTHR37524">
    <property type="entry name" value="RIBOSOMAL RNA LARGE SUBUNIT METHYLTRANSFERASE M"/>
    <property type="match status" value="1"/>
</dbReference>
<evidence type="ECO:0000259" key="1">
    <source>
        <dbReference type="Pfam" id="PF01728"/>
    </source>
</evidence>
<dbReference type="Gene3D" id="3.40.50.150">
    <property type="entry name" value="Vaccinia Virus protein VP39"/>
    <property type="match status" value="1"/>
</dbReference>
<gene>
    <name evidence="2" type="ORF">SY83_17905</name>
</gene>
<organism evidence="2 3">
    <name type="scientific">Paenibacillus swuensis</name>
    <dbReference type="NCBI Taxonomy" id="1178515"/>
    <lineage>
        <taxon>Bacteria</taxon>
        <taxon>Bacillati</taxon>
        <taxon>Bacillota</taxon>
        <taxon>Bacilli</taxon>
        <taxon>Bacillales</taxon>
        <taxon>Paenibacillaceae</taxon>
        <taxon>Paenibacillus</taxon>
    </lineage>
</organism>
<feature type="domain" description="Ribosomal RNA methyltransferase FtsJ" evidence="1">
    <location>
        <begin position="189"/>
        <end position="318"/>
    </location>
</feature>
<dbReference type="KEGG" id="pswu:SY83_17905"/>
<dbReference type="Pfam" id="PF01728">
    <property type="entry name" value="FtsJ"/>
    <property type="match status" value="1"/>
</dbReference>
<name>A0A172TLR8_9BACL</name>
<dbReference type="GO" id="GO:0032259">
    <property type="term" value="P:methylation"/>
    <property type="evidence" value="ECO:0007669"/>
    <property type="project" value="UniProtKB-KW"/>
</dbReference>
<dbReference type="CDD" id="cd02440">
    <property type="entry name" value="AdoMet_MTases"/>
    <property type="match status" value="1"/>
</dbReference>
<dbReference type="GO" id="GO:0008168">
    <property type="term" value="F:methyltransferase activity"/>
    <property type="evidence" value="ECO:0007669"/>
    <property type="project" value="UniProtKB-KW"/>
</dbReference>
<dbReference type="InterPro" id="IPR029063">
    <property type="entry name" value="SAM-dependent_MTases_sf"/>
</dbReference>
<dbReference type="STRING" id="1178515.SY83_17905"/>
<protein>
    <submittedName>
        <fullName evidence="2">SAM-dependent methyltransferase</fullName>
    </submittedName>
</protein>
<reference evidence="2 3" key="1">
    <citation type="submission" date="2015-01" db="EMBL/GenBank/DDBJ databases">
        <title>Paenibacillus swuensis/DY6/whole genome sequencing.</title>
        <authorList>
            <person name="Kim M.K."/>
            <person name="Srinivasan S."/>
            <person name="Lee J.-J."/>
        </authorList>
    </citation>
    <scope>NUCLEOTIDE SEQUENCE [LARGE SCALE GENOMIC DNA]</scope>
    <source>
        <strain evidence="2 3">DY6</strain>
    </source>
</reference>
<dbReference type="PANTHER" id="PTHR37524:SF2">
    <property type="entry name" value="RIBOSOMAL RNA METHYLTRANSFERASE FTSJ DOMAIN-CONTAINING PROTEIN"/>
    <property type="match status" value="1"/>
</dbReference>
<evidence type="ECO:0000313" key="2">
    <source>
        <dbReference type="EMBL" id="ANE47854.1"/>
    </source>
</evidence>
<dbReference type="Proteomes" id="UP000076927">
    <property type="component" value="Chromosome"/>
</dbReference>
<dbReference type="OrthoDB" id="154490at2"/>
<dbReference type="InterPro" id="IPR002877">
    <property type="entry name" value="RNA_MeTrfase_FtsJ_dom"/>
</dbReference>
<dbReference type="SUPFAM" id="SSF53335">
    <property type="entry name" value="S-adenosyl-L-methionine-dependent methyltransferases"/>
    <property type="match status" value="1"/>
</dbReference>
<dbReference type="PATRIC" id="fig|1178515.4.peg.3609"/>
<dbReference type="AlphaFoldDB" id="A0A172TLR8"/>
<sequence length="347" mass="39398">MTEQHREGSSSRFIGTSNIGYAQQAQEEIRRLFGSARFSYIVPSEVFIMELNVREKQAVQTLTEQEPMFLRHFHPIQAEYIQLEGDEINAELLKEQLSSLCIAVSGKNIAVQIRRLPQSPLGKEAMKEAVEAVFRDCRDVQMVLRDADLIVSVYATMDRIYMGISKPLDNLSDWSGGSIRFRKEEGQISRAKFKLLEAEQKFGFSLDQFHKALDIGAAPGGWTSLLLERGLTVTAVDPAFMAPELLKNPNLKHLKKNAGEVQFKPGEFDLLVCDMSWSPKMMSKLISELLYAVRPGGNLVITVKLMHKKAFQTVREVLSSWEDSVQLLQAKQLFHNRDELTLYLMKN</sequence>
<accession>A0A172TLR8</accession>
<evidence type="ECO:0000313" key="3">
    <source>
        <dbReference type="Proteomes" id="UP000076927"/>
    </source>
</evidence>
<proteinExistence type="predicted"/>
<dbReference type="EMBL" id="CP011388">
    <property type="protein sequence ID" value="ANE47854.1"/>
    <property type="molecule type" value="Genomic_DNA"/>
</dbReference>